<evidence type="ECO:0000256" key="1">
    <source>
        <dbReference type="ARBA" id="ARBA00004651"/>
    </source>
</evidence>
<dbReference type="GO" id="GO:0004713">
    <property type="term" value="F:protein tyrosine kinase activity"/>
    <property type="evidence" value="ECO:0007669"/>
    <property type="project" value="TreeGrafter"/>
</dbReference>
<evidence type="ECO:0000256" key="4">
    <source>
        <dbReference type="ARBA" id="ARBA00022692"/>
    </source>
</evidence>
<dbReference type="Proteomes" id="UP000065807">
    <property type="component" value="Chromosome"/>
</dbReference>
<evidence type="ECO:0000256" key="5">
    <source>
        <dbReference type="ARBA" id="ARBA00022989"/>
    </source>
</evidence>
<evidence type="ECO:0000313" key="10">
    <source>
        <dbReference type="Proteomes" id="UP000065807"/>
    </source>
</evidence>
<accession>A0A0K2SNL2</accession>
<dbReference type="InterPro" id="IPR050445">
    <property type="entry name" value="Bact_polysacc_biosynth/exp"/>
</dbReference>
<keyword evidence="10" id="KW-1185">Reference proteome</keyword>
<evidence type="ECO:0000256" key="2">
    <source>
        <dbReference type="ARBA" id="ARBA00006683"/>
    </source>
</evidence>
<feature type="transmembrane region" description="Helical" evidence="7">
    <location>
        <begin position="28"/>
        <end position="53"/>
    </location>
</feature>
<sequence length="278" mass="29573">MTHGAGDVVYEDEIDLRALAGVLVKRRYLILGLMVAAVAAAAALSTFVLSPVYESEVRFFLPRLDQNLGMTAEQYARYAVSEPVLEPVRASAAPEVSLQAFAQRFSVKLDAGNTVLQVKASAPTAEGSRRLATLWLEAFNAGVQDHAERRLNRALADAEANVASMRAGLEAVGDALGLEARPRDLALEIAAAAAYGQQYGAALQERSRLLEIQANLPSHLRLEMLLSPTLPAAPSAPRTLLNMTVAAVLAGMIGVFLAFGLEGWQGSEPAGRHEASKA</sequence>
<keyword evidence="3" id="KW-1003">Cell membrane</keyword>
<proteinExistence type="inferred from homology"/>
<feature type="transmembrane region" description="Helical" evidence="7">
    <location>
        <begin position="240"/>
        <end position="261"/>
    </location>
</feature>
<evidence type="ECO:0000256" key="7">
    <source>
        <dbReference type="SAM" id="Phobius"/>
    </source>
</evidence>
<name>A0A0K2SNL2_LIMPI</name>
<evidence type="ECO:0000256" key="6">
    <source>
        <dbReference type="ARBA" id="ARBA00023136"/>
    </source>
</evidence>
<dbReference type="STRING" id="1555112.LIP_2889"/>
<keyword evidence="6 7" id="KW-0472">Membrane</keyword>
<reference evidence="10" key="2">
    <citation type="journal article" date="2016" name="Int. J. Syst. Evol. Microbiol.">
        <title>Complete genome sequence and cell structure of Limnochorda pilosa, a Gram-negative spore-former within the phylum Firmicutes.</title>
        <authorList>
            <person name="Watanabe M."/>
            <person name="Kojima H."/>
            <person name="Fukui M."/>
        </authorList>
    </citation>
    <scope>NUCLEOTIDE SEQUENCE [LARGE SCALE GENOMIC DNA]</scope>
    <source>
        <strain evidence="10">HC45</strain>
    </source>
</reference>
<dbReference type="Pfam" id="PF02706">
    <property type="entry name" value="Wzz"/>
    <property type="match status" value="1"/>
</dbReference>
<dbReference type="InterPro" id="IPR003856">
    <property type="entry name" value="LPS_length_determ_N"/>
</dbReference>
<gene>
    <name evidence="9" type="ORF">LIP_2889</name>
</gene>
<dbReference type="GO" id="GO:0005886">
    <property type="term" value="C:plasma membrane"/>
    <property type="evidence" value="ECO:0007669"/>
    <property type="project" value="UniProtKB-SubCell"/>
</dbReference>
<keyword evidence="4 7" id="KW-0812">Transmembrane</keyword>
<protein>
    <recommendedName>
        <fullName evidence="8">Polysaccharide chain length determinant N-terminal domain-containing protein</fullName>
    </recommendedName>
</protein>
<dbReference type="KEGG" id="lpil:LIP_2889"/>
<comment type="subcellular location">
    <subcellularLocation>
        <location evidence="1">Cell membrane</location>
        <topology evidence="1">Multi-pass membrane protein</topology>
    </subcellularLocation>
</comment>
<dbReference type="AlphaFoldDB" id="A0A0K2SNL2"/>
<keyword evidence="5 7" id="KW-1133">Transmembrane helix</keyword>
<evidence type="ECO:0000259" key="8">
    <source>
        <dbReference type="Pfam" id="PF02706"/>
    </source>
</evidence>
<dbReference type="EMBL" id="AP014924">
    <property type="protein sequence ID" value="BAS28718.1"/>
    <property type="molecule type" value="Genomic_DNA"/>
</dbReference>
<evidence type="ECO:0000313" key="9">
    <source>
        <dbReference type="EMBL" id="BAS28718.1"/>
    </source>
</evidence>
<evidence type="ECO:0000256" key="3">
    <source>
        <dbReference type="ARBA" id="ARBA00022475"/>
    </source>
</evidence>
<feature type="domain" description="Polysaccharide chain length determinant N-terminal" evidence="8">
    <location>
        <begin position="12"/>
        <end position="73"/>
    </location>
</feature>
<dbReference type="OrthoDB" id="2360475at2"/>
<dbReference type="PANTHER" id="PTHR32309:SF13">
    <property type="entry name" value="FERRIC ENTEROBACTIN TRANSPORT PROTEIN FEPE"/>
    <property type="match status" value="1"/>
</dbReference>
<dbReference type="RefSeq" id="WP_082726343.1">
    <property type="nucleotide sequence ID" value="NZ_AP014924.1"/>
</dbReference>
<comment type="similarity">
    <text evidence="2">Belongs to the CpsC/CapA family.</text>
</comment>
<dbReference type="PANTHER" id="PTHR32309">
    <property type="entry name" value="TYROSINE-PROTEIN KINASE"/>
    <property type="match status" value="1"/>
</dbReference>
<organism evidence="9 10">
    <name type="scientific">Limnochorda pilosa</name>
    <dbReference type="NCBI Taxonomy" id="1555112"/>
    <lineage>
        <taxon>Bacteria</taxon>
        <taxon>Bacillati</taxon>
        <taxon>Bacillota</taxon>
        <taxon>Limnochordia</taxon>
        <taxon>Limnochordales</taxon>
        <taxon>Limnochordaceae</taxon>
        <taxon>Limnochorda</taxon>
    </lineage>
</organism>
<reference evidence="10" key="1">
    <citation type="submission" date="2015-07" db="EMBL/GenBank/DDBJ databases">
        <title>Complete genome sequence and phylogenetic analysis of Limnochorda pilosa.</title>
        <authorList>
            <person name="Watanabe M."/>
            <person name="Kojima H."/>
            <person name="Fukui M."/>
        </authorList>
    </citation>
    <scope>NUCLEOTIDE SEQUENCE [LARGE SCALE GENOMIC DNA]</scope>
    <source>
        <strain evidence="10">HC45</strain>
    </source>
</reference>